<accession>A0A7V3JAG0</accession>
<reference evidence="2" key="1">
    <citation type="journal article" date="2020" name="mSystems">
        <title>Genome- and Community-Level Interaction Insights into Carbon Utilization and Element Cycling Functions of Hydrothermarchaeota in Hydrothermal Sediment.</title>
        <authorList>
            <person name="Zhou Z."/>
            <person name="Liu Y."/>
            <person name="Xu W."/>
            <person name="Pan J."/>
            <person name="Luo Z.H."/>
            <person name="Li M."/>
        </authorList>
    </citation>
    <scope>NUCLEOTIDE SEQUENCE [LARGE SCALE GENOMIC DNA]</scope>
    <source>
        <strain evidence="2">SpSt-757</strain>
    </source>
</reference>
<organism evidence="2">
    <name type="scientific">candidate division CPR3 bacterium</name>
    <dbReference type="NCBI Taxonomy" id="2268181"/>
    <lineage>
        <taxon>Bacteria</taxon>
        <taxon>Bacteria division CPR3</taxon>
    </lineage>
</organism>
<keyword evidence="1" id="KW-0812">Transmembrane</keyword>
<keyword evidence="1" id="KW-0472">Membrane</keyword>
<feature type="transmembrane region" description="Helical" evidence="1">
    <location>
        <begin position="29"/>
        <end position="52"/>
    </location>
</feature>
<proteinExistence type="predicted"/>
<name>A0A7V3JAG0_UNCC3</name>
<sequence>MLKDVQSHVSVMNHEMGAVQAQLEVLMKFFWLLLGTSVSAIIGTIFNVVLHIRNNNQKNER</sequence>
<evidence type="ECO:0000313" key="2">
    <source>
        <dbReference type="EMBL" id="HFZ09159.1"/>
    </source>
</evidence>
<evidence type="ECO:0000256" key="1">
    <source>
        <dbReference type="SAM" id="Phobius"/>
    </source>
</evidence>
<keyword evidence="1" id="KW-1133">Transmembrane helix</keyword>
<comment type="caution">
    <text evidence="2">The sequence shown here is derived from an EMBL/GenBank/DDBJ whole genome shotgun (WGS) entry which is preliminary data.</text>
</comment>
<protein>
    <submittedName>
        <fullName evidence="2">Uncharacterized protein</fullName>
    </submittedName>
</protein>
<dbReference type="AlphaFoldDB" id="A0A7V3JAG0"/>
<dbReference type="EMBL" id="DTGG01000108">
    <property type="protein sequence ID" value="HFZ09159.1"/>
    <property type="molecule type" value="Genomic_DNA"/>
</dbReference>
<gene>
    <name evidence="2" type="ORF">ENV41_03390</name>
</gene>